<dbReference type="RefSeq" id="WP_204818004.1">
    <property type="nucleotide sequence ID" value="NZ_JANHOF010000004.1"/>
</dbReference>
<keyword evidence="1" id="KW-0732">Signal</keyword>
<name>A0ABV6J918_9BACL</name>
<proteinExistence type="predicted"/>
<evidence type="ECO:0000256" key="1">
    <source>
        <dbReference type="SAM" id="SignalP"/>
    </source>
</evidence>
<comment type="caution">
    <text evidence="2">The sequence shown here is derived from an EMBL/GenBank/DDBJ whole genome shotgun (WGS) entry which is preliminary data.</text>
</comment>
<gene>
    <name evidence="2" type="ORF">ACFFJ8_08225</name>
</gene>
<reference evidence="2 3" key="1">
    <citation type="submission" date="2024-09" db="EMBL/GenBank/DDBJ databases">
        <authorList>
            <person name="Sun Q."/>
            <person name="Mori K."/>
        </authorList>
    </citation>
    <scope>NUCLEOTIDE SEQUENCE [LARGE SCALE GENOMIC DNA]</scope>
    <source>
        <strain evidence="2 3">CCM 4839</strain>
    </source>
</reference>
<evidence type="ECO:0000313" key="3">
    <source>
        <dbReference type="Proteomes" id="UP001589818"/>
    </source>
</evidence>
<feature type="chain" id="PRO_5046555429" evidence="1">
    <location>
        <begin position="25"/>
        <end position="123"/>
    </location>
</feature>
<evidence type="ECO:0000313" key="2">
    <source>
        <dbReference type="EMBL" id="MFC0391360.1"/>
    </source>
</evidence>
<feature type="signal peptide" evidence="1">
    <location>
        <begin position="1"/>
        <end position="24"/>
    </location>
</feature>
<sequence>MNRQHIFRLLLAGSLAIASVAGMAKPKDISAAANKEQTPGYHLNFNGNKNTEQALRLPIRQLNGRFFISLVDARIMFMDVKFSKLADSSLLLQVLTFKAISKWDVDFDKPIFSQDRDYMDQYV</sequence>
<dbReference type="Proteomes" id="UP001589818">
    <property type="component" value="Unassembled WGS sequence"/>
</dbReference>
<dbReference type="EMBL" id="JBHLVF010000010">
    <property type="protein sequence ID" value="MFC0391360.1"/>
    <property type="molecule type" value="Genomic_DNA"/>
</dbReference>
<organism evidence="2 3">
    <name type="scientific">Paenibacillus mendelii</name>
    <dbReference type="NCBI Taxonomy" id="206163"/>
    <lineage>
        <taxon>Bacteria</taxon>
        <taxon>Bacillati</taxon>
        <taxon>Bacillota</taxon>
        <taxon>Bacilli</taxon>
        <taxon>Bacillales</taxon>
        <taxon>Paenibacillaceae</taxon>
        <taxon>Paenibacillus</taxon>
    </lineage>
</organism>
<protein>
    <submittedName>
        <fullName evidence="2">Uncharacterized protein</fullName>
    </submittedName>
</protein>
<accession>A0ABV6J918</accession>
<keyword evidence="3" id="KW-1185">Reference proteome</keyword>